<dbReference type="EMBL" id="JAAAIN010000350">
    <property type="protein sequence ID" value="KAG0315792.1"/>
    <property type="molecule type" value="Genomic_DNA"/>
</dbReference>
<evidence type="ECO:0000313" key="11">
    <source>
        <dbReference type="Proteomes" id="UP000823405"/>
    </source>
</evidence>
<feature type="region of interest" description="Disordered" evidence="8">
    <location>
        <begin position="238"/>
        <end position="276"/>
    </location>
</feature>
<feature type="compositionally biased region" description="Low complexity" evidence="8">
    <location>
        <begin position="242"/>
        <end position="267"/>
    </location>
</feature>
<feature type="compositionally biased region" description="Polar residues" evidence="8">
    <location>
        <begin position="825"/>
        <end position="839"/>
    </location>
</feature>
<evidence type="ECO:0000256" key="4">
    <source>
        <dbReference type="ARBA" id="ARBA00023015"/>
    </source>
</evidence>
<dbReference type="PANTHER" id="PTHR31313">
    <property type="entry name" value="TY1 ENHANCER ACTIVATOR"/>
    <property type="match status" value="1"/>
</dbReference>
<feature type="region of interest" description="Disordered" evidence="8">
    <location>
        <begin position="710"/>
        <end position="736"/>
    </location>
</feature>
<dbReference type="CDD" id="cd00067">
    <property type="entry name" value="GAL4"/>
    <property type="match status" value="1"/>
</dbReference>
<keyword evidence="3" id="KW-0862">Zinc</keyword>
<evidence type="ECO:0000256" key="7">
    <source>
        <dbReference type="ARBA" id="ARBA00023242"/>
    </source>
</evidence>
<keyword evidence="5" id="KW-0238">DNA-binding</keyword>
<accession>A0A9P6REC4</accession>
<dbReference type="GO" id="GO:0003677">
    <property type="term" value="F:DNA binding"/>
    <property type="evidence" value="ECO:0007669"/>
    <property type="project" value="UniProtKB-KW"/>
</dbReference>
<dbReference type="InterPro" id="IPR051615">
    <property type="entry name" value="Transcr_Regulatory_Elem"/>
</dbReference>
<dbReference type="PANTHER" id="PTHR31313:SF81">
    <property type="entry name" value="TY1 ENHANCER ACTIVATOR"/>
    <property type="match status" value="1"/>
</dbReference>
<keyword evidence="11" id="KW-1185">Reference proteome</keyword>
<dbReference type="PROSITE" id="PS50048">
    <property type="entry name" value="ZN2_CY6_FUNGAL_2"/>
    <property type="match status" value="1"/>
</dbReference>
<evidence type="ECO:0000256" key="6">
    <source>
        <dbReference type="ARBA" id="ARBA00023163"/>
    </source>
</evidence>
<comment type="caution">
    <text evidence="10">The sequence shown here is derived from an EMBL/GenBank/DDBJ whole genome shotgun (WGS) entry which is preliminary data.</text>
</comment>
<dbReference type="Pfam" id="PF00172">
    <property type="entry name" value="Zn_clus"/>
    <property type="match status" value="1"/>
</dbReference>
<evidence type="ECO:0000256" key="5">
    <source>
        <dbReference type="ARBA" id="ARBA00023125"/>
    </source>
</evidence>
<feature type="region of interest" description="Disordered" evidence="8">
    <location>
        <begin position="823"/>
        <end position="842"/>
    </location>
</feature>
<sequence length="1001" mass="110527">MYRPDNMGQEGPIRSQPRGVPLDNGHSVRFNPSRNYGIEATETSSSSGTSTGTFLARPKIPGLPCIACNMSRIACDGGSPCRNCLQNKVRCHYEGDNNTRFFEIESLQFDESFSGSQPGSGNRDNRDNPDNHDGRAPPAQGGSSALPTSSPSFTASSPSTGHSSQKPNSRSRSRSGSSSVGSGSGSGASLNARKSQDLDRDSASSTKGGHDRPSLTGQNTSSIRAQIERADSETIVKRALSKKQQQQQNQMQLKSQQSQQQQQQHQLAMPPKDPLYSLSSASIRARKNALEMENIQRASHVYADYIAKIKDLSVAIVDATLKNTPTYLSERDMMSYNRMDVDTATRTFVEHTSSTSNSRDGSSNPGENITSPLEGLMRLSRSGLLHSLIQQYFTLIHPQFMVLHKNRFLVRFWAEFGSFPEANELQTQVIQNAKATNIWRGPVDSDSGKDDQENSGTQTVCPLLLLAMLALVSRHINDRGPFKSTAADKQQRVEHSLALLSKEFQDSMSFMLGSDKAQEARLLELMDPDVEDQGLSGESLEDRGEQYFQWASELLKAKYEEPSLTVVQSLLLLREYAIMAGSHTQAYMYGGTAITMAMGLGWHHAGPTKSPGQGDQSSSTMRFGDVSNAIGESSAEGEESKELKVTDEEQKLCWWHCFIVDRWMSAIYNRPVNIPIHIFDKTLLPLPKAIRTWDSKENDAPQTPMNVFSSSNYTDPKQPGPEVHSPHMRKAPNRDPLSIGSGVAIRSSPYLPSPHYRAKAFFDQQCRQALLLDDILSFLSSWSDDLFVSSVEFEKLSQSLDDWHQALAEWQTFPISGIVGAGSANRHQSQGQRRQNATDDNGMGMLTSTANADEGRDVVQTTLLGVSYHTIRILLYRPFLRTNLRHPPCLPSRASAACAQSANAMTSLAEYLMNQTDTTVQPCLLMRHQFSLVTAAGIQQMNSNLDDEPRLSTPAKINLLKTIRILRDADRSSWGAGVQDGLQLVLRELFPAQMKQMWAAA</sequence>
<feature type="compositionally biased region" description="Basic and acidic residues" evidence="8">
    <location>
        <begin position="194"/>
        <end position="213"/>
    </location>
</feature>
<dbReference type="Proteomes" id="UP000823405">
    <property type="component" value="Unassembled WGS sequence"/>
</dbReference>
<keyword evidence="2" id="KW-0479">Metal-binding</keyword>
<feature type="compositionally biased region" description="Low complexity" evidence="8">
    <location>
        <begin position="352"/>
        <end position="364"/>
    </location>
</feature>
<feature type="compositionally biased region" description="Low complexity" evidence="8">
    <location>
        <begin position="141"/>
        <end position="161"/>
    </location>
</feature>
<gene>
    <name evidence="10" type="ORF">BGZ97_007810</name>
</gene>
<evidence type="ECO:0000259" key="9">
    <source>
        <dbReference type="PROSITE" id="PS50048"/>
    </source>
</evidence>
<feature type="region of interest" description="Disordered" evidence="8">
    <location>
        <begin position="1"/>
        <end position="33"/>
    </location>
</feature>
<dbReference type="CDD" id="cd12148">
    <property type="entry name" value="fungal_TF_MHR"/>
    <property type="match status" value="1"/>
</dbReference>
<dbReference type="GO" id="GO:0008270">
    <property type="term" value="F:zinc ion binding"/>
    <property type="evidence" value="ECO:0007669"/>
    <property type="project" value="InterPro"/>
</dbReference>
<dbReference type="SUPFAM" id="SSF57701">
    <property type="entry name" value="Zn2/Cys6 DNA-binding domain"/>
    <property type="match status" value="1"/>
</dbReference>
<proteinExistence type="predicted"/>
<dbReference type="SMART" id="SM00906">
    <property type="entry name" value="Fungal_trans"/>
    <property type="match status" value="1"/>
</dbReference>
<feature type="domain" description="Zn(2)-C6 fungal-type" evidence="9">
    <location>
        <begin position="64"/>
        <end position="93"/>
    </location>
</feature>
<dbReference type="Pfam" id="PF04082">
    <property type="entry name" value="Fungal_trans"/>
    <property type="match status" value="1"/>
</dbReference>
<reference evidence="10" key="1">
    <citation type="journal article" date="2020" name="Fungal Divers.">
        <title>Resolving the Mortierellaceae phylogeny through synthesis of multi-gene phylogenetics and phylogenomics.</title>
        <authorList>
            <person name="Vandepol N."/>
            <person name="Liber J."/>
            <person name="Desiro A."/>
            <person name="Na H."/>
            <person name="Kennedy M."/>
            <person name="Barry K."/>
            <person name="Grigoriev I.V."/>
            <person name="Miller A.N."/>
            <person name="O'Donnell K."/>
            <person name="Stajich J.E."/>
            <person name="Bonito G."/>
        </authorList>
    </citation>
    <scope>NUCLEOTIDE SEQUENCE</scope>
    <source>
        <strain evidence="10">NVP60</strain>
    </source>
</reference>
<evidence type="ECO:0000256" key="2">
    <source>
        <dbReference type="ARBA" id="ARBA00022723"/>
    </source>
</evidence>
<dbReference type="InterPro" id="IPR036864">
    <property type="entry name" value="Zn2-C6_fun-type_DNA-bd_sf"/>
</dbReference>
<dbReference type="InterPro" id="IPR001138">
    <property type="entry name" value="Zn2Cys6_DnaBD"/>
</dbReference>
<feature type="region of interest" description="Disordered" evidence="8">
    <location>
        <begin position="111"/>
        <end position="224"/>
    </location>
</feature>
<dbReference type="Gene3D" id="4.10.240.10">
    <property type="entry name" value="Zn(2)-C6 fungal-type DNA-binding domain"/>
    <property type="match status" value="1"/>
</dbReference>
<keyword evidence="4" id="KW-0805">Transcription regulation</keyword>
<dbReference type="GO" id="GO:0005634">
    <property type="term" value="C:nucleus"/>
    <property type="evidence" value="ECO:0007669"/>
    <property type="project" value="UniProtKB-SubCell"/>
</dbReference>
<evidence type="ECO:0000313" key="10">
    <source>
        <dbReference type="EMBL" id="KAG0315792.1"/>
    </source>
</evidence>
<organism evidence="10 11">
    <name type="scientific">Linnemannia gamsii</name>
    <dbReference type="NCBI Taxonomy" id="64522"/>
    <lineage>
        <taxon>Eukaryota</taxon>
        <taxon>Fungi</taxon>
        <taxon>Fungi incertae sedis</taxon>
        <taxon>Mucoromycota</taxon>
        <taxon>Mortierellomycotina</taxon>
        <taxon>Mortierellomycetes</taxon>
        <taxon>Mortierellales</taxon>
        <taxon>Mortierellaceae</taxon>
        <taxon>Linnemannia</taxon>
    </lineage>
</organism>
<evidence type="ECO:0000256" key="8">
    <source>
        <dbReference type="SAM" id="MobiDB-lite"/>
    </source>
</evidence>
<keyword evidence="7" id="KW-0539">Nucleus</keyword>
<dbReference type="GO" id="GO:0006351">
    <property type="term" value="P:DNA-templated transcription"/>
    <property type="evidence" value="ECO:0007669"/>
    <property type="project" value="InterPro"/>
</dbReference>
<dbReference type="OrthoDB" id="2428527at2759"/>
<feature type="region of interest" description="Disordered" evidence="8">
    <location>
        <begin position="349"/>
        <end position="370"/>
    </location>
</feature>
<evidence type="ECO:0000256" key="1">
    <source>
        <dbReference type="ARBA" id="ARBA00004123"/>
    </source>
</evidence>
<evidence type="ECO:0000256" key="3">
    <source>
        <dbReference type="ARBA" id="ARBA00022833"/>
    </source>
</evidence>
<dbReference type="GO" id="GO:0000981">
    <property type="term" value="F:DNA-binding transcription factor activity, RNA polymerase II-specific"/>
    <property type="evidence" value="ECO:0007669"/>
    <property type="project" value="InterPro"/>
</dbReference>
<keyword evidence="6" id="KW-0804">Transcription</keyword>
<name>A0A9P6REC4_9FUNG</name>
<dbReference type="AlphaFoldDB" id="A0A9P6REC4"/>
<feature type="compositionally biased region" description="Basic and acidic residues" evidence="8">
    <location>
        <begin position="123"/>
        <end position="135"/>
    </location>
</feature>
<feature type="compositionally biased region" description="Polar residues" evidence="8">
    <location>
        <begin position="215"/>
        <end position="224"/>
    </location>
</feature>
<protein>
    <recommendedName>
        <fullName evidence="9">Zn(2)-C6 fungal-type domain-containing protein</fullName>
    </recommendedName>
</protein>
<comment type="subcellular location">
    <subcellularLocation>
        <location evidence="1">Nucleus</location>
    </subcellularLocation>
</comment>
<dbReference type="InterPro" id="IPR007219">
    <property type="entry name" value="XnlR_reg_dom"/>
</dbReference>